<dbReference type="WBParaSite" id="RSKR_0000547500.1">
    <property type="protein sequence ID" value="RSKR_0000547500.1"/>
    <property type="gene ID" value="RSKR_0000547500"/>
</dbReference>
<sequence>MKVLIFLSVFLYFCEGAKILVFIPELGTSHVKHLAKVSELLAQSHDVTAIISPMSYSDANVDHIKLARRIRLRDNKNLDVLNEIRSEGYLEKMWTNSVGSPFAIWPKVKYFQKLFATHCQGVMDNEEMNEFIRNEKFDLAMGELFDTCHFGMFKIWNIPTHIALGSGHFFSPFFKPFGLTFPITQVPEIHADYGNKGMGFVERALNLYYNFFSDQFWGEPQRLIQAMFDAKYGKDFVNLNEVIGDSAYYITNSEPLLNYAQNTLPKIIELGGMANLKVNALDKKWEDIMNLRNSTVLMSFGSVAKSYLMPLAWKQNILAVFKSFPDVTFIFKYGKEDGFGKGVDNVIISNEWLPQVDLLNHPKLSGFITHGGINSMQEGATAGKPLILVGLFGDQSRNAICAEAVGLGKALPKEHLINFDILKDMIEEVFIKNNKYKNEALRIKDILANQPLNKTEVFLRHVDFAAKYGSQKMLKMMGTDQNFVERNNLDIYFLIISGFGTILYFLICVIKKCIGSVTVSKNKKNE</sequence>
<reference evidence="2" key="1">
    <citation type="submission" date="2016-11" db="UniProtKB">
        <authorList>
            <consortium name="WormBaseParasite"/>
        </authorList>
    </citation>
    <scope>IDENTIFICATION</scope>
    <source>
        <strain evidence="2">KR3021</strain>
    </source>
</reference>
<protein>
    <submittedName>
        <fullName evidence="2">Glucuronosyltransferase</fullName>
    </submittedName>
</protein>
<name>A0AC35TY26_9BILA</name>
<evidence type="ECO:0000313" key="2">
    <source>
        <dbReference type="WBParaSite" id="RSKR_0000547500.1"/>
    </source>
</evidence>
<evidence type="ECO:0000313" key="1">
    <source>
        <dbReference type="Proteomes" id="UP000095286"/>
    </source>
</evidence>
<accession>A0AC35TY26</accession>
<dbReference type="Proteomes" id="UP000095286">
    <property type="component" value="Unplaced"/>
</dbReference>
<proteinExistence type="predicted"/>
<organism evidence="1 2">
    <name type="scientific">Rhabditophanes sp. KR3021</name>
    <dbReference type="NCBI Taxonomy" id="114890"/>
    <lineage>
        <taxon>Eukaryota</taxon>
        <taxon>Metazoa</taxon>
        <taxon>Ecdysozoa</taxon>
        <taxon>Nematoda</taxon>
        <taxon>Chromadorea</taxon>
        <taxon>Rhabditida</taxon>
        <taxon>Tylenchina</taxon>
        <taxon>Panagrolaimomorpha</taxon>
        <taxon>Strongyloidoidea</taxon>
        <taxon>Alloionematidae</taxon>
        <taxon>Rhabditophanes</taxon>
    </lineage>
</organism>